<dbReference type="Gene3D" id="3.90.1150.10">
    <property type="entry name" value="Aspartate Aminotransferase, domain 1"/>
    <property type="match status" value="1"/>
</dbReference>
<dbReference type="PANTHER" id="PTHR46383">
    <property type="entry name" value="ASPARTATE AMINOTRANSFERASE"/>
    <property type="match status" value="1"/>
</dbReference>
<dbReference type="GO" id="GO:0006520">
    <property type="term" value="P:amino acid metabolic process"/>
    <property type="evidence" value="ECO:0007669"/>
    <property type="project" value="InterPro"/>
</dbReference>
<dbReference type="InterPro" id="IPR015424">
    <property type="entry name" value="PyrdxlP-dep_Trfase"/>
</dbReference>
<dbReference type="STRING" id="709323.GCA_001047135_01020"/>
<gene>
    <name evidence="7" type="primary">aspC</name>
    <name evidence="7" type="ORF">FTRO_0050220</name>
</gene>
<dbReference type="Proteomes" id="UP000064514">
    <property type="component" value="Unassembled WGS sequence"/>
</dbReference>
<reference evidence="7" key="1">
    <citation type="journal article" date="2015" name="BMC Genomics">
        <title>Comparative genomics of Fructobacillus spp. and Leuconostoc spp. reveals niche-specific evolution of Fructobacillus spp.</title>
        <authorList>
            <person name="Endo A."/>
            <person name="Tanizawa Y."/>
            <person name="Tanaka N."/>
            <person name="Maeno S."/>
            <person name="Kumar H."/>
            <person name="Shiwa Y."/>
            <person name="Okada S."/>
            <person name="Yoshikawa H."/>
            <person name="Dicks L."/>
            <person name="Nakagawa J."/>
            <person name="Arita M."/>
        </authorList>
    </citation>
    <scope>NUCLEOTIDE SEQUENCE [LARGE SCALE GENOMIC DNA]</scope>
    <source>
        <strain evidence="7">F214-1</strain>
    </source>
</reference>
<dbReference type="InterPro" id="IPR050596">
    <property type="entry name" value="AspAT/PAT-like"/>
</dbReference>
<dbReference type="SUPFAM" id="SSF53383">
    <property type="entry name" value="PLP-dependent transferases"/>
    <property type="match status" value="1"/>
</dbReference>
<dbReference type="InterPro" id="IPR015421">
    <property type="entry name" value="PyrdxlP-dep_Trfase_major"/>
</dbReference>
<feature type="domain" description="Aminotransferase class I/classII large" evidence="6">
    <location>
        <begin position="32"/>
        <end position="379"/>
    </location>
</feature>
<evidence type="ECO:0000256" key="5">
    <source>
        <dbReference type="ARBA" id="ARBA00022898"/>
    </source>
</evidence>
<dbReference type="GO" id="GO:0008483">
    <property type="term" value="F:transaminase activity"/>
    <property type="evidence" value="ECO:0007669"/>
    <property type="project" value="UniProtKB-KW"/>
</dbReference>
<dbReference type="EMBL" id="DF968082">
    <property type="protein sequence ID" value="GAP04469.1"/>
    <property type="molecule type" value="Genomic_DNA"/>
</dbReference>
<name>A0A3F3HFC6_9LACO</name>
<proteinExistence type="inferred from homology"/>
<dbReference type="RefSeq" id="WP_059393933.1">
    <property type="nucleotide sequence ID" value="NZ_DF968082.1"/>
</dbReference>
<evidence type="ECO:0000256" key="1">
    <source>
        <dbReference type="ARBA" id="ARBA00001933"/>
    </source>
</evidence>
<keyword evidence="3 7" id="KW-0032">Aminotransferase</keyword>
<dbReference type="Gene3D" id="3.40.640.10">
    <property type="entry name" value="Type I PLP-dependent aspartate aminotransferase-like (Major domain)"/>
    <property type="match status" value="1"/>
</dbReference>
<accession>A0A3F3HFC6</accession>
<dbReference type="CDD" id="cd00609">
    <property type="entry name" value="AAT_like"/>
    <property type="match status" value="1"/>
</dbReference>
<dbReference type="Pfam" id="PF00155">
    <property type="entry name" value="Aminotran_1_2"/>
    <property type="match status" value="1"/>
</dbReference>
<dbReference type="InterPro" id="IPR015422">
    <property type="entry name" value="PyrdxlP-dep_Trfase_small"/>
</dbReference>
<keyword evidence="5" id="KW-0663">Pyridoxal phosphate</keyword>
<comment type="cofactor">
    <cofactor evidence="1">
        <name>pyridoxal 5'-phosphate</name>
        <dbReference type="ChEBI" id="CHEBI:597326"/>
    </cofactor>
</comment>
<protein>
    <submittedName>
        <fullName evidence="7">Aminotransferase, class I/II</fullName>
    </submittedName>
</protein>
<sequence>MNQNSIIRDAILSMPPEGISTFSKQIEDIPGIIKLTVGEPDFDTPDHIKSAGIWAIQENDTHYTDPLGTLAVRQAAADFVAKKYGIFYDAKTEVVTTIGVSEAILDVFLALLEPGDEVFLPSPVFPVYQGAISIAGGKVDYINLANDNFKLTPERLRQEAQENPRAKTILLTTPSNPTGVSYEDDELEALAAVAREFDLTVISDEIYAEITYDKVHSSIAKFIPERTIVFNGLSKSHAMTGWRFGVIFAPESLMEGIAKVHVFNSYDVSSIVQKAAIEAFTVGINDIDPMKKIYKERRDLVLAALEKVGIEAVTPEGAFYIFAKIPANYESSLEFCTALAEQARVGVVPGDAFGPGGEGYFRISYATSTANLEMAMDRLTDFLAADDLALKSQEA</sequence>
<keyword evidence="4 7" id="KW-0808">Transferase</keyword>
<dbReference type="InterPro" id="IPR004839">
    <property type="entry name" value="Aminotransferase_I/II_large"/>
</dbReference>
<dbReference type="AlphaFoldDB" id="A0A3F3HFC6"/>
<organism evidence="7">
    <name type="scientific">Fructobacillus tropaeoli</name>
    <dbReference type="NCBI Taxonomy" id="709323"/>
    <lineage>
        <taxon>Bacteria</taxon>
        <taxon>Bacillati</taxon>
        <taxon>Bacillota</taxon>
        <taxon>Bacilli</taxon>
        <taxon>Lactobacillales</taxon>
        <taxon>Lactobacillaceae</taxon>
        <taxon>Fructobacillus</taxon>
    </lineage>
</organism>
<evidence type="ECO:0000256" key="3">
    <source>
        <dbReference type="ARBA" id="ARBA00022576"/>
    </source>
</evidence>
<comment type="similarity">
    <text evidence="2">Belongs to the class-I pyridoxal-phosphate-dependent aminotransferase family.</text>
</comment>
<evidence type="ECO:0000259" key="6">
    <source>
        <dbReference type="Pfam" id="PF00155"/>
    </source>
</evidence>
<evidence type="ECO:0000313" key="7">
    <source>
        <dbReference type="EMBL" id="GAP04469.1"/>
    </source>
</evidence>
<dbReference type="GO" id="GO:0030170">
    <property type="term" value="F:pyridoxal phosphate binding"/>
    <property type="evidence" value="ECO:0007669"/>
    <property type="project" value="InterPro"/>
</dbReference>
<evidence type="ECO:0000256" key="4">
    <source>
        <dbReference type="ARBA" id="ARBA00022679"/>
    </source>
</evidence>
<evidence type="ECO:0000256" key="2">
    <source>
        <dbReference type="ARBA" id="ARBA00007441"/>
    </source>
</evidence>